<evidence type="ECO:0000313" key="4">
    <source>
        <dbReference type="Proteomes" id="UP000254101"/>
    </source>
</evidence>
<dbReference type="Proteomes" id="UP000254101">
    <property type="component" value="Unassembled WGS sequence"/>
</dbReference>
<feature type="transmembrane region" description="Helical" evidence="1">
    <location>
        <begin position="21"/>
        <end position="42"/>
    </location>
</feature>
<dbReference type="RefSeq" id="WP_115491638.1">
    <property type="nucleotide sequence ID" value="NZ_JACHWW010000001.1"/>
</dbReference>
<feature type="transmembrane region" description="Helical" evidence="1">
    <location>
        <begin position="198"/>
        <end position="225"/>
    </location>
</feature>
<proteinExistence type="predicted"/>
<feature type="transmembrane region" description="Helical" evidence="1">
    <location>
        <begin position="71"/>
        <end position="93"/>
    </location>
</feature>
<evidence type="ECO:0000313" key="3">
    <source>
        <dbReference type="EMBL" id="RDS77420.1"/>
    </source>
</evidence>
<dbReference type="EMBL" id="QRBB01000001">
    <property type="protein sequence ID" value="RDS77420.1"/>
    <property type="molecule type" value="Genomic_DNA"/>
</dbReference>
<dbReference type="AlphaFoldDB" id="A0A395LS71"/>
<feature type="domain" description="Glycerophosphoryl diester phosphodiesterase membrane" evidence="2">
    <location>
        <begin position="145"/>
        <end position="257"/>
    </location>
</feature>
<sequence length="274" mass="29160">MKLDMNRAWTDALNLIKSNMGVVTVVAGVFFFLPYLAFALLMPEAANFTMEPNSDDPAAALEQLTAVYADIWWIMLLLVIAQTVGTLALLALLRANNRPTVGEAIAVGAIGFLTSIAATIIFYVGAGIVGGLLMGIAITSQITALAVIAGIVLFVVFIYLAVKFSLLAPIIAIDKVYNPLTALLRSWRLTKGNSVRLFLFYLLLFIALAVVSAVIGLIVMLVFGLMGEEVMLVGSGLVNSAVNAVIIVLMLGILAAIHRQLAGPDVATMSETFE</sequence>
<dbReference type="OrthoDB" id="7391073at2"/>
<keyword evidence="1" id="KW-0472">Membrane</keyword>
<gene>
    <name evidence="3" type="ORF">DL238_07225</name>
</gene>
<organism evidence="3 4">
    <name type="scientific">Alteriqipengyuania lutimaris</name>
    <dbReference type="NCBI Taxonomy" id="1538146"/>
    <lineage>
        <taxon>Bacteria</taxon>
        <taxon>Pseudomonadati</taxon>
        <taxon>Pseudomonadota</taxon>
        <taxon>Alphaproteobacteria</taxon>
        <taxon>Sphingomonadales</taxon>
        <taxon>Erythrobacteraceae</taxon>
        <taxon>Alteriqipengyuania</taxon>
    </lineage>
</organism>
<feature type="transmembrane region" description="Helical" evidence="1">
    <location>
        <begin position="237"/>
        <end position="257"/>
    </location>
</feature>
<accession>A0A395LS71</accession>
<keyword evidence="4" id="KW-1185">Reference proteome</keyword>
<feature type="transmembrane region" description="Helical" evidence="1">
    <location>
        <begin position="105"/>
        <end position="138"/>
    </location>
</feature>
<keyword evidence="1" id="KW-1133">Transmembrane helix</keyword>
<dbReference type="InterPro" id="IPR018476">
    <property type="entry name" value="GlyceroP-diester-Pdiesterase_M"/>
</dbReference>
<name>A0A395LS71_9SPHN</name>
<keyword evidence="1" id="KW-0812">Transmembrane</keyword>
<evidence type="ECO:0000259" key="2">
    <source>
        <dbReference type="Pfam" id="PF10110"/>
    </source>
</evidence>
<dbReference type="Pfam" id="PF10110">
    <property type="entry name" value="GPDPase_memb"/>
    <property type="match status" value="1"/>
</dbReference>
<comment type="caution">
    <text evidence="3">The sequence shown here is derived from an EMBL/GenBank/DDBJ whole genome shotgun (WGS) entry which is preliminary data.</text>
</comment>
<evidence type="ECO:0000256" key="1">
    <source>
        <dbReference type="SAM" id="Phobius"/>
    </source>
</evidence>
<feature type="transmembrane region" description="Helical" evidence="1">
    <location>
        <begin position="144"/>
        <end position="177"/>
    </location>
</feature>
<reference evidence="3 4" key="1">
    <citation type="submission" date="2018-07" db="EMBL/GenBank/DDBJ databases">
        <title>Erythrobacter nanhaiensis sp. nov., a novel member of the genus Erythrobacter isolated from the South China Sea.</title>
        <authorList>
            <person name="Chen X."/>
            <person name="Liu J."/>
        </authorList>
    </citation>
    <scope>NUCLEOTIDE SEQUENCE [LARGE SCALE GENOMIC DNA]</scope>
    <source>
        <strain evidence="3 4">S-5</strain>
    </source>
</reference>
<protein>
    <recommendedName>
        <fullName evidence="2">Glycerophosphoryl diester phosphodiesterase membrane domain-containing protein</fullName>
    </recommendedName>
</protein>